<dbReference type="InterPro" id="IPR005545">
    <property type="entry name" value="YCII"/>
</dbReference>
<protein>
    <recommendedName>
        <fullName evidence="2">YCII-related domain-containing protein</fullName>
    </recommendedName>
</protein>
<dbReference type="EMBL" id="JAME01000011">
    <property type="protein sequence ID" value="ETX29196.1"/>
    <property type="molecule type" value="Genomic_DNA"/>
</dbReference>
<gene>
    <name evidence="3" type="ORF">RISW2_01945</name>
</gene>
<evidence type="ECO:0000313" key="3">
    <source>
        <dbReference type="EMBL" id="ETX29196.1"/>
    </source>
</evidence>
<name>X7FAR5_9RHOB</name>
<dbReference type="SUPFAM" id="SSF54909">
    <property type="entry name" value="Dimeric alpha+beta barrel"/>
    <property type="match status" value="1"/>
</dbReference>
<organism evidence="3 4">
    <name type="scientific">Roseivivax isoporae LMG 25204</name>
    <dbReference type="NCBI Taxonomy" id="1449351"/>
    <lineage>
        <taxon>Bacteria</taxon>
        <taxon>Pseudomonadati</taxon>
        <taxon>Pseudomonadota</taxon>
        <taxon>Alphaproteobacteria</taxon>
        <taxon>Rhodobacterales</taxon>
        <taxon>Roseobacteraceae</taxon>
        <taxon>Roseivivax</taxon>
    </lineage>
</organism>
<evidence type="ECO:0000313" key="4">
    <source>
        <dbReference type="Proteomes" id="UP000023430"/>
    </source>
</evidence>
<dbReference type="InterPro" id="IPR011008">
    <property type="entry name" value="Dimeric_a/b-barrel"/>
</dbReference>
<feature type="domain" description="YCII-related" evidence="2">
    <location>
        <begin position="1"/>
        <end position="88"/>
    </location>
</feature>
<keyword evidence="4" id="KW-1185">Reference proteome</keyword>
<dbReference type="AlphaFoldDB" id="X7FAR5"/>
<dbReference type="Pfam" id="PF03795">
    <property type="entry name" value="YCII"/>
    <property type="match status" value="1"/>
</dbReference>
<dbReference type="STRING" id="1449351.RISW2_01945"/>
<sequence length="96" mass="10730">MRFIALFLDDVQPAQIDADLTRDHFDYLAARRDRITEAGGLREGPEAPFCGSLWVIEADTLAEAQALAEGDPYCKAGLRPECRVLQWNRAPLPKTD</sequence>
<comment type="caution">
    <text evidence="3">The sequence shown here is derived from an EMBL/GenBank/DDBJ whole genome shotgun (WGS) entry which is preliminary data.</text>
</comment>
<dbReference type="OrthoDB" id="7708313at2"/>
<accession>X7FAR5</accession>
<dbReference type="PATRIC" id="fig|1449351.3.peg.1791"/>
<dbReference type="Gene3D" id="3.30.70.1060">
    <property type="entry name" value="Dimeric alpha+beta barrel"/>
    <property type="match status" value="1"/>
</dbReference>
<dbReference type="RefSeq" id="WP_051491887.1">
    <property type="nucleotide sequence ID" value="NZ_JAME01000011.1"/>
</dbReference>
<proteinExistence type="inferred from homology"/>
<reference evidence="3 4" key="1">
    <citation type="submission" date="2014-01" db="EMBL/GenBank/DDBJ databases">
        <title>Roseivivax isoporae LMG 25204 Genome Sequencing.</title>
        <authorList>
            <person name="Lai Q."/>
            <person name="Li G."/>
            <person name="Shao Z."/>
        </authorList>
    </citation>
    <scope>NUCLEOTIDE SEQUENCE [LARGE SCALE GENOMIC DNA]</scope>
    <source>
        <strain evidence="3 4">LMG 25204</strain>
    </source>
</reference>
<dbReference type="Proteomes" id="UP000023430">
    <property type="component" value="Unassembled WGS sequence"/>
</dbReference>
<evidence type="ECO:0000256" key="1">
    <source>
        <dbReference type="ARBA" id="ARBA00007689"/>
    </source>
</evidence>
<comment type="similarity">
    <text evidence="1">Belongs to the YciI family.</text>
</comment>
<dbReference type="eggNOG" id="COG2350">
    <property type="taxonomic scope" value="Bacteria"/>
</dbReference>
<evidence type="ECO:0000259" key="2">
    <source>
        <dbReference type="Pfam" id="PF03795"/>
    </source>
</evidence>